<proteinExistence type="predicted"/>
<dbReference type="Proteomes" id="UP001203945">
    <property type="component" value="Unassembled WGS sequence"/>
</dbReference>
<organism evidence="2 3">
    <name type="scientific">Paracoccus albicereus</name>
    <dbReference type="NCBI Taxonomy" id="2922394"/>
    <lineage>
        <taxon>Bacteria</taxon>
        <taxon>Pseudomonadati</taxon>
        <taxon>Pseudomonadota</taxon>
        <taxon>Alphaproteobacteria</taxon>
        <taxon>Rhodobacterales</taxon>
        <taxon>Paracoccaceae</taxon>
        <taxon>Paracoccus</taxon>
    </lineage>
</organism>
<accession>A0ABT1MT75</accession>
<comment type="caution">
    <text evidence="2">The sequence shown here is derived from an EMBL/GenBank/DDBJ whole genome shotgun (WGS) entry which is preliminary data.</text>
</comment>
<reference evidence="2 3" key="1">
    <citation type="submission" date="2022-03" db="EMBL/GenBank/DDBJ databases">
        <authorList>
            <person name="He Y."/>
        </authorList>
    </citation>
    <scope>NUCLEOTIDE SEQUENCE [LARGE SCALE GENOMIC DNA]</scope>
    <source>
        <strain evidence="2 3">TK19116</strain>
    </source>
</reference>
<evidence type="ECO:0000313" key="2">
    <source>
        <dbReference type="EMBL" id="MCQ0971512.1"/>
    </source>
</evidence>
<sequence length="1056" mass="116841">MMTDEVPSPSEFMRMRRPEQFSDSSERSLYRLSRDVLEQRLENLTARNDMQAFERFAKALCERFVCPFLKPATGPEGGGDGKVDTESIRTAEEVVERHFDGRADRGTERWGFAFSTKKDWKAKARADVAGMVATGRGYKTAFFVTSRYARSKDRSEMQDALAAEHGILVEILDRNWIVDNVIEKDARDLAYIHLGIGEKVEESKIGPRDRERRERLASLDRDLEAPDQAADAPLAVVKCALDAAIVSRELERPRYETDGRFERAIRLADRHGADRHSLAARYEKLWTALHWFDDIGAVRDGYRDIEERALALNHASAIERVTNLLFGLSGPFAQGTSDGAAVDVQAAWERLEASLEAMWNDESRPNNRLTARTLLLMRGIMVDLAARDLSSIETRLSQIIEIIDAARGLMEYDFDRLEQLVEMLGETLGGNGTLSRVVDHLGDALQQRRGETALGMLFLRRARQLDIERDRFEVIRRLGTAVECLTKEEHLDELVEAAYLLAVAYRGAGLPWAARATALFGLSAIVIQAEKSSVPPSEILPTFLLLGWIDLELGLVAELLDVVAVSRGILASLPFDEDSKNRARETLQTFDFSLGGQFLNAREADLSAFQSLPDVLMAIELPAASTCLLYALGHEDEALGPAIEDRETNLEMLAQLSAQPACALPRHGLIGEFDGPFAFTTDVLGLQLTISGDKGARCALVAQLLISMAETLLATGFEAGFAAHRERYEVLVVLSDVIAAPCPKFDETASQGLLEWPADWNPAEPRTASDARDALLTTVAYIIGQTCILKDGPGSLETLLDSDTAISRIMTSLGLGVSMSRVLKETPVTPASIADHFRADPPRSFPFRAVLPLPEVSAPEGPTSNDTTDQPFGVIRSHRELKTRSLIDVPLWNAAKWRGVAVMKLSPVGLPILALMFENSDAGYRIFEAWRERLGSEDEAGELLVTIVTDLPGRPRPHYAVILTTNMEARPVIGEMFFVVARSLIMEPSSGENLQLFLRDWGRNGAFLIGGASMPQGARPPELRKETTILKRHLRVVRYEDLEEYEVGFLGGSTGV</sequence>
<evidence type="ECO:0008006" key="4">
    <source>
        <dbReference type="Google" id="ProtNLM"/>
    </source>
</evidence>
<dbReference type="EMBL" id="JAKZEU010000005">
    <property type="protein sequence ID" value="MCQ0971512.1"/>
    <property type="molecule type" value="Genomic_DNA"/>
</dbReference>
<keyword evidence="3" id="KW-1185">Reference proteome</keyword>
<gene>
    <name evidence="2" type="ORF">MLD63_13890</name>
</gene>
<dbReference type="RefSeq" id="WP_255330522.1">
    <property type="nucleotide sequence ID" value="NZ_JAKZEU010000005.1"/>
</dbReference>
<protein>
    <recommendedName>
        <fullName evidence="4">Restriction endonuclease type IV Mrr domain-containing protein</fullName>
    </recommendedName>
</protein>
<evidence type="ECO:0000313" key="3">
    <source>
        <dbReference type="Proteomes" id="UP001203945"/>
    </source>
</evidence>
<name>A0ABT1MT75_9RHOB</name>
<feature type="region of interest" description="Disordered" evidence="1">
    <location>
        <begin position="1"/>
        <end position="20"/>
    </location>
</feature>
<evidence type="ECO:0000256" key="1">
    <source>
        <dbReference type="SAM" id="MobiDB-lite"/>
    </source>
</evidence>